<dbReference type="EMBL" id="UZAI01003762">
    <property type="protein sequence ID" value="VDO82121.1"/>
    <property type="molecule type" value="Genomic_DNA"/>
</dbReference>
<evidence type="ECO:0000256" key="3">
    <source>
        <dbReference type="ARBA" id="ARBA00022448"/>
    </source>
</evidence>
<keyword evidence="8" id="KW-0472">Membrane</keyword>
<evidence type="ECO:0000256" key="9">
    <source>
        <dbReference type="ARBA" id="ARBA00042640"/>
    </source>
</evidence>
<dbReference type="STRING" id="48269.A0A183LXP4"/>
<organism evidence="11 12">
    <name type="scientific">Schistosoma margrebowiei</name>
    <dbReference type="NCBI Taxonomy" id="48269"/>
    <lineage>
        <taxon>Eukaryota</taxon>
        <taxon>Metazoa</taxon>
        <taxon>Spiralia</taxon>
        <taxon>Lophotrochozoa</taxon>
        <taxon>Platyhelminthes</taxon>
        <taxon>Trematoda</taxon>
        <taxon>Digenea</taxon>
        <taxon>Strigeidida</taxon>
        <taxon>Schistosomatoidea</taxon>
        <taxon>Schistosomatidae</taxon>
        <taxon>Schistosoma</taxon>
    </lineage>
</organism>
<dbReference type="GO" id="GO:0071913">
    <property type="term" value="F:citrate secondary active transmembrane transporter activity"/>
    <property type="evidence" value="ECO:0007669"/>
    <property type="project" value="TreeGrafter"/>
</dbReference>
<gene>
    <name evidence="11" type="ORF">SMRZ_LOCUS8567</name>
</gene>
<dbReference type="InterPro" id="IPR049563">
    <property type="entry name" value="TXTP-like"/>
</dbReference>
<dbReference type="SUPFAM" id="SSF103506">
    <property type="entry name" value="Mitochondrial carrier"/>
    <property type="match status" value="1"/>
</dbReference>
<keyword evidence="6" id="KW-1133">Transmembrane helix</keyword>
<keyword evidence="7" id="KW-0496">Mitochondrion</keyword>
<keyword evidence="5" id="KW-0677">Repeat</keyword>
<dbReference type="InterPro" id="IPR023395">
    <property type="entry name" value="MCP_dom_sf"/>
</dbReference>
<evidence type="ECO:0000256" key="10">
    <source>
        <dbReference type="RuleBase" id="RU000488"/>
    </source>
</evidence>
<dbReference type="Pfam" id="PF00153">
    <property type="entry name" value="Mito_carr"/>
    <property type="match status" value="2"/>
</dbReference>
<name>A0A183LXP4_9TREM</name>
<keyword evidence="12" id="KW-1185">Reference proteome</keyword>
<evidence type="ECO:0000256" key="7">
    <source>
        <dbReference type="ARBA" id="ARBA00023128"/>
    </source>
</evidence>
<evidence type="ECO:0000256" key="6">
    <source>
        <dbReference type="ARBA" id="ARBA00022989"/>
    </source>
</evidence>
<keyword evidence="3 10" id="KW-0813">Transport</keyword>
<accession>A0A183LXP4</accession>
<keyword evidence="4 10" id="KW-0812">Transmembrane</keyword>
<dbReference type="PROSITE" id="PS50920">
    <property type="entry name" value="SOLCAR"/>
    <property type="match status" value="2"/>
</dbReference>
<dbReference type="GO" id="GO:0031966">
    <property type="term" value="C:mitochondrial membrane"/>
    <property type="evidence" value="ECO:0007669"/>
    <property type="project" value="UniProtKB-SubCell"/>
</dbReference>
<proteinExistence type="inferred from homology"/>
<comment type="subcellular location">
    <subcellularLocation>
        <location evidence="1">Mitochondrion membrane</location>
        <topology evidence="1">Multi-pass membrane protein</topology>
    </subcellularLocation>
</comment>
<dbReference type="InterPro" id="IPR018108">
    <property type="entry name" value="MCP_transmembrane"/>
</dbReference>
<protein>
    <recommendedName>
        <fullName evidence="9">Citrate transport protein</fullName>
    </recommendedName>
</protein>
<dbReference type="PANTHER" id="PTHR45788:SF4">
    <property type="entry name" value="TRICARBOXYLATE TRANSPORT PROTEIN, MITOCHONDRIAL"/>
    <property type="match status" value="1"/>
</dbReference>
<dbReference type="Proteomes" id="UP000277204">
    <property type="component" value="Unassembled WGS sequence"/>
</dbReference>
<comment type="similarity">
    <text evidence="2 10">Belongs to the mitochondrial carrier (TC 2.A.29) family.</text>
</comment>
<evidence type="ECO:0000256" key="5">
    <source>
        <dbReference type="ARBA" id="ARBA00022737"/>
    </source>
</evidence>
<evidence type="ECO:0000256" key="2">
    <source>
        <dbReference type="ARBA" id="ARBA00006375"/>
    </source>
</evidence>
<evidence type="ECO:0000313" key="12">
    <source>
        <dbReference type="Proteomes" id="UP000277204"/>
    </source>
</evidence>
<dbReference type="GO" id="GO:0006843">
    <property type="term" value="P:mitochondrial citrate transmembrane transport"/>
    <property type="evidence" value="ECO:0007669"/>
    <property type="project" value="TreeGrafter"/>
</dbReference>
<dbReference type="Gene3D" id="1.50.40.10">
    <property type="entry name" value="Mitochondrial carrier domain"/>
    <property type="match status" value="1"/>
</dbReference>
<sequence length="211" mass="22999">MGSARQYSGPIDCVKKTVGSYGFRGLYRGLPVLLYGSVPKSAVRFGAFEEFKRHNLSPDGTLTAGRKLLCGLGAGVCEAIMVVTPMETIKVKFINDQTSKNPHYRGFFHGCGCIVKEHDFVEIDCNCCAKYIRLSPPVFLFTTFGVAANRERRRVLFCGRRCGPGVEVPVGAVWCGEEASGGVSWRAALTVAGAVDGEKRWDARLLGGHRM</sequence>
<evidence type="ECO:0000256" key="4">
    <source>
        <dbReference type="ARBA" id="ARBA00022692"/>
    </source>
</evidence>
<evidence type="ECO:0000256" key="1">
    <source>
        <dbReference type="ARBA" id="ARBA00004225"/>
    </source>
</evidence>
<dbReference type="AlphaFoldDB" id="A0A183LXP4"/>
<dbReference type="PANTHER" id="PTHR45788">
    <property type="entry name" value="SUCCINATE/FUMARATE MITOCHONDRIAL TRANSPORTER-RELATED"/>
    <property type="match status" value="1"/>
</dbReference>
<evidence type="ECO:0000313" key="11">
    <source>
        <dbReference type="EMBL" id="VDO82121.1"/>
    </source>
</evidence>
<evidence type="ECO:0000256" key="8">
    <source>
        <dbReference type="ARBA" id="ARBA00023136"/>
    </source>
</evidence>
<reference evidence="11 12" key="1">
    <citation type="submission" date="2018-11" db="EMBL/GenBank/DDBJ databases">
        <authorList>
            <consortium name="Pathogen Informatics"/>
        </authorList>
    </citation>
    <scope>NUCLEOTIDE SEQUENCE [LARGE SCALE GENOMIC DNA]</scope>
    <source>
        <strain evidence="11 12">Zambia</strain>
    </source>
</reference>